<feature type="transmembrane region" description="Helical" evidence="2">
    <location>
        <begin position="62"/>
        <end position="84"/>
    </location>
</feature>
<dbReference type="InterPro" id="IPR020846">
    <property type="entry name" value="MFS_dom"/>
</dbReference>
<feature type="transmembrane region" description="Helical" evidence="2">
    <location>
        <begin position="354"/>
        <end position="376"/>
    </location>
</feature>
<dbReference type="InterPro" id="IPR036259">
    <property type="entry name" value="MFS_trans_sf"/>
</dbReference>
<dbReference type="Pfam" id="PF06779">
    <property type="entry name" value="MFS_4"/>
    <property type="match status" value="1"/>
</dbReference>
<feature type="transmembrane region" description="Helical" evidence="2">
    <location>
        <begin position="186"/>
        <end position="205"/>
    </location>
</feature>
<evidence type="ECO:0000313" key="4">
    <source>
        <dbReference type="EMBL" id="SUZ71281.1"/>
    </source>
</evidence>
<dbReference type="GO" id="GO:0005886">
    <property type="term" value="C:plasma membrane"/>
    <property type="evidence" value="ECO:0007669"/>
    <property type="project" value="TreeGrafter"/>
</dbReference>
<feature type="region of interest" description="Disordered" evidence="1">
    <location>
        <begin position="409"/>
        <end position="434"/>
    </location>
</feature>
<accession>A0A381PW52</accession>
<feature type="transmembrane region" description="Helical" evidence="2">
    <location>
        <begin position="117"/>
        <end position="139"/>
    </location>
</feature>
<dbReference type="GO" id="GO:0022857">
    <property type="term" value="F:transmembrane transporter activity"/>
    <property type="evidence" value="ECO:0007669"/>
    <property type="project" value="InterPro"/>
</dbReference>
<keyword evidence="2" id="KW-0472">Membrane</keyword>
<evidence type="ECO:0000256" key="2">
    <source>
        <dbReference type="SAM" id="Phobius"/>
    </source>
</evidence>
<organism evidence="4">
    <name type="scientific">marine metagenome</name>
    <dbReference type="NCBI Taxonomy" id="408172"/>
    <lineage>
        <taxon>unclassified sequences</taxon>
        <taxon>metagenomes</taxon>
        <taxon>ecological metagenomes</taxon>
    </lineage>
</organism>
<dbReference type="PROSITE" id="PS50850">
    <property type="entry name" value="MFS"/>
    <property type="match status" value="1"/>
</dbReference>
<gene>
    <name evidence="4" type="ORF">METZ01_LOCUS24135</name>
</gene>
<feature type="transmembrane region" description="Helical" evidence="2">
    <location>
        <begin position="91"/>
        <end position="111"/>
    </location>
</feature>
<keyword evidence="2" id="KW-0812">Transmembrane</keyword>
<feature type="transmembrane region" description="Helical" evidence="2">
    <location>
        <begin position="265"/>
        <end position="285"/>
    </location>
</feature>
<sequence length="434" mass="44861">MACYRDLSPIGYCVGSLVFVAARTWIAVALAAASAGVAQGFGRFTLGVVLPAVRSDLGLSNTIAGSLATANVGAYLVGTLAVAIMSSRLRLMAIMRIGLVISVGGLVLAAVASNVVVLGAAMFLSGFGGACVWIPTPVIATDAFPPEKRGLVIAVLSSGMGLSIVFTSQLAAWVRQVSGSEGWRTVYLIQAAIGLVIALATIAVVRHSKGTVSSKGGIGGFDALRRVAGWKPVTVMYTTFGFMYLLVLAFLTSRLEDDSGWSSGNASLAFTLVGFAMVFGGPIMAKAIEIFGMRASLASAFALWSLVVLAILPGWFFPTLVSATFLGIIFASIPVTLTMYFVQNASPEDYGPGFSAATLAFGVAQMISPQVGGAVADWTSSFTWVLLLSAGCATIGIFGALRLPSAGADRSTPRSSPPMRSPLVPSSVFSVRPN</sequence>
<feature type="transmembrane region" description="Helical" evidence="2">
    <location>
        <begin position="297"/>
        <end position="317"/>
    </location>
</feature>
<evidence type="ECO:0000256" key="1">
    <source>
        <dbReference type="SAM" id="MobiDB-lite"/>
    </source>
</evidence>
<dbReference type="InterPro" id="IPR010645">
    <property type="entry name" value="MFS_4"/>
</dbReference>
<feature type="transmembrane region" description="Helical" evidence="2">
    <location>
        <begin position="323"/>
        <end position="342"/>
    </location>
</feature>
<dbReference type="EMBL" id="UINC01001116">
    <property type="protein sequence ID" value="SUZ71281.1"/>
    <property type="molecule type" value="Genomic_DNA"/>
</dbReference>
<dbReference type="PANTHER" id="PTHR23537:SF1">
    <property type="entry name" value="SUGAR TRANSPORTER"/>
    <property type="match status" value="1"/>
</dbReference>
<protein>
    <recommendedName>
        <fullName evidence="3">Major facilitator superfamily (MFS) profile domain-containing protein</fullName>
    </recommendedName>
</protein>
<evidence type="ECO:0000259" key="3">
    <source>
        <dbReference type="PROSITE" id="PS50850"/>
    </source>
</evidence>
<feature type="domain" description="Major facilitator superfamily (MFS) profile" evidence="3">
    <location>
        <begin position="28"/>
        <end position="408"/>
    </location>
</feature>
<dbReference type="Gene3D" id="1.20.1250.20">
    <property type="entry name" value="MFS general substrate transporter like domains"/>
    <property type="match status" value="2"/>
</dbReference>
<dbReference type="PANTHER" id="PTHR23537">
    <property type="match status" value="1"/>
</dbReference>
<feature type="transmembrane region" description="Helical" evidence="2">
    <location>
        <begin position="382"/>
        <end position="401"/>
    </location>
</feature>
<feature type="transmembrane region" description="Helical" evidence="2">
    <location>
        <begin position="234"/>
        <end position="253"/>
    </location>
</feature>
<name>A0A381PW52_9ZZZZ</name>
<feature type="transmembrane region" description="Helical" evidence="2">
    <location>
        <begin position="151"/>
        <end position="174"/>
    </location>
</feature>
<dbReference type="SUPFAM" id="SSF103473">
    <property type="entry name" value="MFS general substrate transporter"/>
    <property type="match status" value="1"/>
</dbReference>
<reference evidence="4" key="1">
    <citation type="submission" date="2018-05" db="EMBL/GenBank/DDBJ databases">
        <authorList>
            <person name="Lanie J.A."/>
            <person name="Ng W.-L."/>
            <person name="Kazmierczak K.M."/>
            <person name="Andrzejewski T.M."/>
            <person name="Davidsen T.M."/>
            <person name="Wayne K.J."/>
            <person name="Tettelin H."/>
            <person name="Glass J.I."/>
            <person name="Rusch D."/>
            <person name="Podicherti R."/>
            <person name="Tsui H.-C.T."/>
            <person name="Winkler M.E."/>
        </authorList>
    </citation>
    <scope>NUCLEOTIDE SEQUENCE</scope>
</reference>
<feature type="transmembrane region" description="Helical" evidence="2">
    <location>
        <begin position="12"/>
        <end position="42"/>
    </location>
</feature>
<proteinExistence type="predicted"/>
<dbReference type="AlphaFoldDB" id="A0A381PW52"/>
<keyword evidence="2" id="KW-1133">Transmembrane helix</keyword>